<keyword evidence="3" id="KW-1003">Cell membrane</keyword>
<sequence>MLQGTCEKSNDMKMNAVSGGWSAVKLLEKLKFCNSGIIKIGTLERERSSTKKQELCETGHNSIPSGCVLLVVLIALSGIFTIIMWFTEFYMFQILQFVTITQGSASYNMWQNPTVKPYVSIYPFNYTNINRVLKYGDTPIVQELGPFVYRETVERINVEFNANGTVTYQERRSNEFVPEMSQGDPERLTITVPNLPLISAISKSADTFYLTQKFMSLFLDGFKVKPFLHLKINDYFWGYEDSIYTLAQGLASTVHRDARLSKFGIITGRRGVSPDRITIHSGVGNLNELGVITRYNGLDTLDVWKTDECNRLDGSDGSQFPPTTLNRKSKLFVFHMDLCRRFPLVYKEDIETVPGVTAFRFQAPRNVFDTPNTNPDNDCYYTSETFPPSGVFNSSPCNGAPVMMSFPHFYLGDPELRRDIHGMSPDPELHETFVDVHSKLGVSLGGRSRFQVNIMLKKADGISHFKNFKQGIILPVAWIEVKVDKLPDDIKRTLQQTSISINLGEILLKWTSLLTLTFSMMDYNVVVSDYTAMDRVLREERAYILNIVKQIKKAGCNVLLIQKSILRDALSELAIHFLDKIKCMVINNIEREDIDYVCKTLNCRPIASLDHFVAENLVSADLVEDVMTGNSHFVQITGINNPGRTVSIIVRGSNKLVLEEAERSIHDALCVIRCLVKHRALLAGGGAPEIEISLKLAELARSVTGVDAYCYRAFAQALEVIPLTLAENAGLNPITTVTELRNRHSQGEVTAGINVRKGAITNILEENVVQPLLVSISAITLASETVRSILKIDDIVSNVYMSILEDIRNVYLLIFLIQKKDCTYNLTNILIL</sequence>
<evidence type="ECO:0000256" key="5">
    <source>
        <dbReference type="ARBA" id="ARBA00022989"/>
    </source>
</evidence>
<keyword evidence="4 8" id="KW-0812">Transmembrane</keyword>
<dbReference type="GO" id="GO:0005044">
    <property type="term" value="F:scavenger receptor activity"/>
    <property type="evidence" value="ECO:0007669"/>
    <property type="project" value="TreeGrafter"/>
</dbReference>
<dbReference type="Gene3D" id="3.50.7.10">
    <property type="entry name" value="GroEL"/>
    <property type="match status" value="1"/>
</dbReference>
<evidence type="ECO:0000256" key="3">
    <source>
        <dbReference type="ARBA" id="ARBA00022475"/>
    </source>
</evidence>
<evidence type="ECO:0000313" key="10">
    <source>
        <dbReference type="Proteomes" id="UP000475862"/>
    </source>
</evidence>
<dbReference type="PRINTS" id="PR01609">
    <property type="entry name" value="CD36FAMILY"/>
</dbReference>
<dbReference type="InterPro" id="IPR027409">
    <property type="entry name" value="GroEL-like_apical_dom_sf"/>
</dbReference>
<keyword evidence="5 8" id="KW-1133">Transmembrane helix</keyword>
<dbReference type="Pfam" id="PF00118">
    <property type="entry name" value="Cpn60_TCP1"/>
    <property type="match status" value="1"/>
</dbReference>
<reference evidence="9 10" key="1">
    <citation type="submission" date="2019-08" db="EMBL/GenBank/DDBJ databases">
        <title>The genome of the soybean aphid Biotype 1, its phylome, world population structure and adaptation to the North American continent.</title>
        <authorList>
            <person name="Giordano R."/>
            <person name="Donthu R.K."/>
            <person name="Hernandez A.G."/>
            <person name="Wright C.L."/>
            <person name="Zimin A.V."/>
        </authorList>
    </citation>
    <scope>NUCLEOTIDE SEQUENCE [LARGE SCALE GENOMIC DNA]</scope>
    <source>
        <tissue evidence="9">Whole aphids</tissue>
    </source>
</reference>
<protein>
    <recommendedName>
        <fullName evidence="11">T-complex protein 1 subunit delta</fullName>
    </recommendedName>
</protein>
<evidence type="ECO:0000256" key="4">
    <source>
        <dbReference type="ARBA" id="ARBA00022692"/>
    </source>
</evidence>
<dbReference type="InterPro" id="IPR002159">
    <property type="entry name" value="CD36_fam"/>
</dbReference>
<dbReference type="SUPFAM" id="SSF52029">
    <property type="entry name" value="GroEL apical domain-like"/>
    <property type="match status" value="1"/>
</dbReference>
<organism evidence="9 10">
    <name type="scientific">Aphis glycines</name>
    <name type="common">Soybean aphid</name>
    <dbReference type="NCBI Taxonomy" id="307491"/>
    <lineage>
        <taxon>Eukaryota</taxon>
        <taxon>Metazoa</taxon>
        <taxon>Ecdysozoa</taxon>
        <taxon>Arthropoda</taxon>
        <taxon>Hexapoda</taxon>
        <taxon>Insecta</taxon>
        <taxon>Pterygota</taxon>
        <taxon>Neoptera</taxon>
        <taxon>Paraneoptera</taxon>
        <taxon>Hemiptera</taxon>
        <taxon>Sternorrhyncha</taxon>
        <taxon>Aphidomorpha</taxon>
        <taxon>Aphidoidea</taxon>
        <taxon>Aphididae</taxon>
        <taxon>Aphidini</taxon>
        <taxon>Aphis</taxon>
        <taxon>Aphis</taxon>
    </lineage>
</organism>
<feature type="transmembrane region" description="Helical" evidence="8">
    <location>
        <begin position="67"/>
        <end position="86"/>
    </location>
</feature>
<dbReference type="EMBL" id="VYZN01000001">
    <property type="protein sequence ID" value="KAE9545728.1"/>
    <property type="molecule type" value="Genomic_DNA"/>
</dbReference>
<dbReference type="Gene3D" id="1.10.560.10">
    <property type="entry name" value="GroEL-like equatorial domain"/>
    <property type="match status" value="1"/>
</dbReference>
<dbReference type="InterPro" id="IPR027413">
    <property type="entry name" value="GROEL-like_equatorial_sf"/>
</dbReference>
<evidence type="ECO:0000313" key="9">
    <source>
        <dbReference type="EMBL" id="KAE9545728.1"/>
    </source>
</evidence>
<dbReference type="PANTHER" id="PTHR11923">
    <property type="entry name" value="SCAVENGER RECEPTOR CLASS B TYPE-1 SR-B1"/>
    <property type="match status" value="1"/>
</dbReference>
<comment type="similarity">
    <text evidence="2">Belongs to the CD36 family.</text>
</comment>
<proteinExistence type="inferred from homology"/>
<dbReference type="PANTHER" id="PTHR11923:SF50">
    <property type="entry name" value="GH19047P"/>
    <property type="match status" value="1"/>
</dbReference>
<accession>A0A6G0U9C1</accession>
<evidence type="ECO:0000256" key="6">
    <source>
        <dbReference type="ARBA" id="ARBA00023136"/>
    </source>
</evidence>
<dbReference type="SUPFAM" id="SSF48592">
    <property type="entry name" value="GroEL equatorial domain-like"/>
    <property type="match status" value="1"/>
</dbReference>
<name>A0A6G0U9C1_APHGL</name>
<evidence type="ECO:0008006" key="11">
    <source>
        <dbReference type="Google" id="ProtNLM"/>
    </source>
</evidence>
<evidence type="ECO:0000256" key="7">
    <source>
        <dbReference type="ARBA" id="ARBA00023180"/>
    </source>
</evidence>
<dbReference type="Pfam" id="PF01130">
    <property type="entry name" value="CD36"/>
    <property type="match status" value="1"/>
</dbReference>
<gene>
    <name evidence="9" type="ORF">AGLY_001271</name>
</gene>
<evidence type="ECO:0000256" key="1">
    <source>
        <dbReference type="ARBA" id="ARBA00004236"/>
    </source>
</evidence>
<dbReference type="GO" id="GO:0005524">
    <property type="term" value="F:ATP binding"/>
    <property type="evidence" value="ECO:0007669"/>
    <property type="project" value="InterPro"/>
</dbReference>
<comment type="subcellular location">
    <subcellularLocation>
        <location evidence="1">Cell membrane</location>
    </subcellularLocation>
</comment>
<comment type="caution">
    <text evidence="9">The sequence shown here is derived from an EMBL/GenBank/DDBJ whole genome shotgun (WGS) entry which is preliminary data.</text>
</comment>
<dbReference type="InterPro" id="IPR002423">
    <property type="entry name" value="Cpn60/GroEL/TCP-1"/>
</dbReference>
<dbReference type="OrthoDB" id="18585at2759"/>
<keyword evidence="7" id="KW-0325">Glycoprotein</keyword>
<keyword evidence="10" id="KW-1185">Reference proteome</keyword>
<keyword evidence="6 8" id="KW-0472">Membrane</keyword>
<evidence type="ECO:0000256" key="8">
    <source>
        <dbReference type="SAM" id="Phobius"/>
    </source>
</evidence>
<dbReference type="AlphaFoldDB" id="A0A6G0U9C1"/>
<dbReference type="Proteomes" id="UP000475862">
    <property type="component" value="Unassembled WGS sequence"/>
</dbReference>
<evidence type="ECO:0000256" key="2">
    <source>
        <dbReference type="ARBA" id="ARBA00010532"/>
    </source>
</evidence>
<dbReference type="GO" id="GO:0005886">
    <property type="term" value="C:plasma membrane"/>
    <property type="evidence" value="ECO:0007669"/>
    <property type="project" value="UniProtKB-SubCell"/>
</dbReference>
<dbReference type="GO" id="GO:0005737">
    <property type="term" value="C:cytoplasm"/>
    <property type="evidence" value="ECO:0007669"/>
    <property type="project" value="TreeGrafter"/>
</dbReference>